<dbReference type="PRINTS" id="PR00502">
    <property type="entry name" value="NUDIXFAMILY"/>
</dbReference>
<dbReference type="PANTHER" id="PTHR43046:SF2">
    <property type="entry name" value="8-OXO-DGTP DIPHOSPHATASE-RELATED"/>
    <property type="match status" value="1"/>
</dbReference>
<keyword evidence="2 3" id="KW-0378">Hydrolase</keyword>
<dbReference type="Gene3D" id="3.90.79.10">
    <property type="entry name" value="Nucleoside Triphosphate Pyrophosphohydrolase"/>
    <property type="match status" value="1"/>
</dbReference>
<dbReference type="InterPro" id="IPR000086">
    <property type="entry name" value="NUDIX_hydrolase_dom"/>
</dbReference>
<organism evidence="5 6">
    <name type="scientific">Paenibacillus cisolokensis</name>
    <dbReference type="NCBI Taxonomy" id="1658519"/>
    <lineage>
        <taxon>Bacteria</taxon>
        <taxon>Bacillati</taxon>
        <taxon>Bacillota</taxon>
        <taxon>Bacilli</taxon>
        <taxon>Bacillales</taxon>
        <taxon>Paenibacillaceae</taxon>
        <taxon>Paenibacillus</taxon>
    </lineage>
</organism>
<dbReference type="PANTHER" id="PTHR43046">
    <property type="entry name" value="GDP-MANNOSE MANNOSYL HYDROLASE"/>
    <property type="match status" value="1"/>
</dbReference>
<evidence type="ECO:0000256" key="2">
    <source>
        <dbReference type="ARBA" id="ARBA00022801"/>
    </source>
</evidence>
<gene>
    <name evidence="5" type="ORF">PACILC2_11840</name>
</gene>
<dbReference type="PROSITE" id="PS00893">
    <property type="entry name" value="NUDIX_BOX"/>
    <property type="match status" value="1"/>
</dbReference>
<feature type="domain" description="Nudix hydrolase" evidence="4">
    <location>
        <begin position="16"/>
        <end position="126"/>
    </location>
</feature>
<evidence type="ECO:0000256" key="3">
    <source>
        <dbReference type="RuleBase" id="RU003476"/>
    </source>
</evidence>
<dbReference type="InterPro" id="IPR015797">
    <property type="entry name" value="NUDIX_hydrolase-like_dom_sf"/>
</dbReference>
<dbReference type="Proteomes" id="UP000680304">
    <property type="component" value="Unassembled WGS sequence"/>
</dbReference>
<name>A0ABQ4N362_9BACL</name>
<evidence type="ECO:0000313" key="5">
    <source>
        <dbReference type="EMBL" id="GIQ62616.1"/>
    </source>
</evidence>
<accession>A0ABQ4N362</accession>
<dbReference type="CDD" id="cd04677">
    <property type="entry name" value="NUDIX_Hydrolase"/>
    <property type="match status" value="1"/>
</dbReference>
<dbReference type="EMBL" id="BOVJ01000039">
    <property type="protein sequence ID" value="GIQ62616.1"/>
    <property type="molecule type" value="Genomic_DNA"/>
</dbReference>
<sequence>MGYIMDLREQVGSRPLIMAGACVLIFNHDSHLLLQRRTDSLDWGTIGGALELGESLEEAASRELFEEAGLTARSFKFITLLSGKDMYYRYPNGDEIYNVMAIYEAIGVQGNPKVNDNEGLELRYFH</sequence>
<keyword evidence="6" id="KW-1185">Reference proteome</keyword>
<protein>
    <submittedName>
        <fullName evidence="5">DNA mismatch repair protein MutT</fullName>
    </submittedName>
</protein>
<reference evidence="5 6" key="1">
    <citation type="submission" date="2021-04" db="EMBL/GenBank/DDBJ databases">
        <title>Draft genome sequence of Paenibacillus cisolokensis, LC2-13A.</title>
        <authorList>
            <person name="Uke A."/>
            <person name="Chhe C."/>
            <person name="Baramee S."/>
            <person name="Kosugi A."/>
        </authorList>
    </citation>
    <scope>NUCLEOTIDE SEQUENCE [LARGE SCALE GENOMIC DNA]</scope>
    <source>
        <strain evidence="5 6">LC2-13A</strain>
    </source>
</reference>
<evidence type="ECO:0000313" key="6">
    <source>
        <dbReference type="Proteomes" id="UP000680304"/>
    </source>
</evidence>
<dbReference type="SUPFAM" id="SSF55811">
    <property type="entry name" value="Nudix"/>
    <property type="match status" value="1"/>
</dbReference>
<evidence type="ECO:0000256" key="1">
    <source>
        <dbReference type="ARBA" id="ARBA00001946"/>
    </source>
</evidence>
<comment type="cofactor">
    <cofactor evidence="1">
        <name>Mg(2+)</name>
        <dbReference type="ChEBI" id="CHEBI:18420"/>
    </cofactor>
</comment>
<dbReference type="Pfam" id="PF00293">
    <property type="entry name" value="NUDIX"/>
    <property type="match status" value="1"/>
</dbReference>
<comment type="caution">
    <text evidence="5">The sequence shown here is derived from an EMBL/GenBank/DDBJ whole genome shotgun (WGS) entry which is preliminary data.</text>
</comment>
<proteinExistence type="inferred from homology"/>
<comment type="similarity">
    <text evidence="3">Belongs to the Nudix hydrolase family.</text>
</comment>
<dbReference type="InterPro" id="IPR020476">
    <property type="entry name" value="Nudix_hydrolase"/>
</dbReference>
<evidence type="ECO:0000259" key="4">
    <source>
        <dbReference type="PROSITE" id="PS51462"/>
    </source>
</evidence>
<dbReference type="InterPro" id="IPR020084">
    <property type="entry name" value="NUDIX_hydrolase_CS"/>
</dbReference>
<dbReference type="PROSITE" id="PS51462">
    <property type="entry name" value="NUDIX"/>
    <property type="match status" value="1"/>
</dbReference>